<dbReference type="HOGENOM" id="CLU_2609407_0_0_1"/>
<reference evidence="2" key="2">
    <citation type="submission" date="2015-06" db="UniProtKB">
        <authorList>
            <consortium name="EnsemblPlants"/>
        </authorList>
    </citation>
    <scope>IDENTIFICATION</scope>
</reference>
<evidence type="ECO:0000256" key="1">
    <source>
        <dbReference type="SAM" id="Phobius"/>
    </source>
</evidence>
<evidence type="ECO:0000313" key="2">
    <source>
        <dbReference type="EnsemblPlants" id="Bo01340s010.1"/>
    </source>
</evidence>
<keyword evidence="3" id="KW-1185">Reference proteome</keyword>
<sequence>MSLCYCSLDSILCFIYNGPSGIYPLVHQFAGPSPAGILYCCTIGFQASVASHLLCLLAGKKFQNLQRHIITNSGFCFPG</sequence>
<reference evidence="2" key="1">
    <citation type="journal article" date="2014" name="Genome Biol.">
        <title>Transcriptome and methylome profiling reveals relics of genome dominance in the mesopolyploid Brassica oleracea.</title>
        <authorList>
            <person name="Parkin I.A."/>
            <person name="Koh C."/>
            <person name="Tang H."/>
            <person name="Robinson S.J."/>
            <person name="Kagale S."/>
            <person name="Clarke W.E."/>
            <person name="Town C.D."/>
            <person name="Nixon J."/>
            <person name="Krishnakumar V."/>
            <person name="Bidwell S.L."/>
            <person name="Denoeud F."/>
            <person name="Belcram H."/>
            <person name="Links M.G."/>
            <person name="Just J."/>
            <person name="Clarke C."/>
            <person name="Bender T."/>
            <person name="Huebert T."/>
            <person name="Mason A.S."/>
            <person name="Pires J.C."/>
            <person name="Barker G."/>
            <person name="Moore J."/>
            <person name="Walley P.G."/>
            <person name="Manoli S."/>
            <person name="Batley J."/>
            <person name="Edwards D."/>
            <person name="Nelson M.N."/>
            <person name="Wang X."/>
            <person name="Paterson A.H."/>
            <person name="King G."/>
            <person name="Bancroft I."/>
            <person name="Chalhoub B."/>
            <person name="Sharpe A.G."/>
        </authorList>
    </citation>
    <scope>NUCLEOTIDE SEQUENCE [LARGE SCALE GENOMIC DNA]</scope>
    <source>
        <strain evidence="2">cv. TO1000</strain>
    </source>
</reference>
<dbReference type="Gramene" id="Bo01340s010.1">
    <property type="protein sequence ID" value="Bo01340s010.1"/>
    <property type="gene ID" value="Bo01340s010"/>
</dbReference>
<feature type="transmembrane region" description="Helical" evidence="1">
    <location>
        <begin position="36"/>
        <end position="59"/>
    </location>
</feature>
<keyword evidence="1" id="KW-1133">Transmembrane helix</keyword>
<proteinExistence type="predicted"/>
<dbReference type="Proteomes" id="UP000032141">
    <property type="component" value="Unassembled WGS sequence"/>
</dbReference>
<evidence type="ECO:0000313" key="3">
    <source>
        <dbReference type="Proteomes" id="UP000032141"/>
    </source>
</evidence>
<keyword evidence="1" id="KW-0812">Transmembrane</keyword>
<name>A0A0D2ZUQ0_BRAOL</name>
<dbReference type="EnsemblPlants" id="Bo01340s010.1">
    <property type="protein sequence ID" value="Bo01340s010.1"/>
    <property type="gene ID" value="Bo01340s010"/>
</dbReference>
<dbReference type="AlphaFoldDB" id="A0A0D2ZUQ0"/>
<keyword evidence="1" id="KW-0472">Membrane</keyword>
<protein>
    <submittedName>
        <fullName evidence="2">Uncharacterized protein</fullName>
    </submittedName>
</protein>
<dbReference type="OMA" id="CCTIGFQ"/>
<organism evidence="2 3">
    <name type="scientific">Brassica oleracea var. oleracea</name>
    <dbReference type="NCBI Taxonomy" id="109376"/>
    <lineage>
        <taxon>Eukaryota</taxon>
        <taxon>Viridiplantae</taxon>
        <taxon>Streptophyta</taxon>
        <taxon>Embryophyta</taxon>
        <taxon>Tracheophyta</taxon>
        <taxon>Spermatophyta</taxon>
        <taxon>Magnoliopsida</taxon>
        <taxon>eudicotyledons</taxon>
        <taxon>Gunneridae</taxon>
        <taxon>Pentapetalae</taxon>
        <taxon>rosids</taxon>
        <taxon>malvids</taxon>
        <taxon>Brassicales</taxon>
        <taxon>Brassicaceae</taxon>
        <taxon>Brassiceae</taxon>
        <taxon>Brassica</taxon>
    </lineage>
</organism>
<accession>A0A0D2ZUQ0</accession>